<evidence type="ECO:0000256" key="7">
    <source>
        <dbReference type="SAM" id="MobiDB-lite"/>
    </source>
</evidence>
<dbReference type="PANTHER" id="PTHR43394">
    <property type="entry name" value="ATP-DEPENDENT PERMEASE MDL1, MITOCHONDRIAL"/>
    <property type="match status" value="1"/>
</dbReference>
<keyword evidence="5" id="KW-1133">Transmembrane helix</keyword>
<feature type="compositionally biased region" description="Low complexity" evidence="7">
    <location>
        <begin position="1"/>
        <end position="32"/>
    </location>
</feature>
<keyword evidence="4 11" id="KW-0067">ATP-binding</keyword>
<evidence type="ECO:0000256" key="3">
    <source>
        <dbReference type="ARBA" id="ARBA00022741"/>
    </source>
</evidence>
<evidence type="ECO:0000313" key="12">
    <source>
        <dbReference type="Proteomes" id="UP000695264"/>
    </source>
</evidence>
<feature type="domain" description="ABC transmembrane type-1" evidence="10">
    <location>
        <begin position="64"/>
        <end position="341"/>
    </location>
</feature>
<dbReference type="InterPro" id="IPR039421">
    <property type="entry name" value="Type_1_exporter"/>
</dbReference>
<accession>A0ABX1BZU9</accession>
<dbReference type="SMART" id="SM00382">
    <property type="entry name" value="AAA"/>
    <property type="match status" value="1"/>
</dbReference>
<gene>
    <name evidence="11" type="ORF">HCK00_22340</name>
</gene>
<evidence type="ECO:0000259" key="9">
    <source>
        <dbReference type="PROSITE" id="PS50893"/>
    </source>
</evidence>
<dbReference type="Pfam" id="PF00005">
    <property type="entry name" value="ABC_tran"/>
    <property type="match status" value="1"/>
</dbReference>
<proteinExistence type="predicted"/>
<dbReference type="RefSeq" id="WP_168103827.1">
    <property type="nucleotide sequence ID" value="NZ_JAATEN010000022.1"/>
</dbReference>
<name>A0ABX1BZU9_9ACTN</name>
<dbReference type="PROSITE" id="PS50893">
    <property type="entry name" value="ABC_TRANSPORTER_2"/>
    <property type="match status" value="1"/>
</dbReference>
<keyword evidence="3" id="KW-0547">Nucleotide-binding</keyword>
<feature type="domain" description="ABC transporter" evidence="9">
    <location>
        <begin position="375"/>
        <end position="606"/>
    </location>
</feature>
<dbReference type="PROSITE" id="PS00211">
    <property type="entry name" value="ABC_TRANSPORTER_1"/>
    <property type="match status" value="1"/>
</dbReference>
<dbReference type="PROSITE" id="PS50873">
    <property type="entry name" value="PEROXIDASE_4"/>
    <property type="match status" value="1"/>
</dbReference>
<dbReference type="Proteomes" id="UP000695264">
    <property type="component" value="Unassembled WGS sequence"/>
</dbReference>
<dbReference type="InterPro" id="IPR017871">
    <property type="entry name" value="ABC_transporter-like_CS"/>
</dbReference>
<evidence type="ECO:0000256" key="1">
    <source>
        <dbReference type="ARBA" id="ARBA00004651"/>
    </source>
</evidence>
<dbReference type="InterPro" id="IPR011527">
    <property type="entry name" value="ABC1_TM_dom"/>
</dbReference>
<protein>
    <submittedName>
        <fullName evidence="11">ABC transporter ATP-binding protein</fullName>
    </submittedName>
</protein>
<comment type="caution">
    <text evidence="11">The sequence shown here is derived from an EMBL/GenBank/DDBJ whole genome shotgun (WGS) entry which is preliminary data.</text>
</comment>
<keyword evidence="12" id="KW-1185">Reference proteome</keyword>
<evidence type="ECO:0000256" key="6">
    <source>
        <dbReference type="ARBA" id="ARBA00023136"/>
    </source>
</evidence>
<dbReference type="SUPFAM" id="SSF52540">
    <property type="entry name" value="P-loop containing nucleoside triphosphate hydrolases"/>
    <property type="match status" value="1"/>
</dbReference>
<keyword evidence="6" id="KW-0472">Membrane</keyword>
<sequence length="610" mass="62258">MSTTATTAAGTTTANATADTDTGTAGTPAAGPGTPGPEAPTRGALRALLPALAAHRALTARTCAAALLEQGSLVALLTLAAHTVGTAVLDGRAPSAGTVTALLALVTVRALMTWREMDLSHDLAYRVLAVLRVRVFDGLARSAPARVAGRRSGDLAATAMADVEALEFFYAHTTAQLLAAGTVLSGATVVLATVEPWLVAVVAPVAALLAAAPFADARARAARGGRTRTAVAGLSADTVETVDGLRELLAFGALAERRRALARRGRQVGRAQRSEATWETVAAAARDLLIVLAALGVVATVAHSVTSGRLHGAWAPAALALALSVLGPVAESARALSQAVALRAAASRVRAAVRAPALAPPPAAPRPLPPGPLGVRLHEVSFGYGGAPVLDGLRLTVPPGRTLALVGASGAGKSTCAHLLARFWDPSAGAVQLLPEGGDPVDLREVDDAELRRAVVLVGQDTPLFHGTLAENLRLAAPDADGSELAAAARRCGVDRIAPLDTLVGERGATLSGGQRARVALARALLVRPRVLVLDESTAHLDNAGDARLATALAAEGRTTIVIAHRPATIRRADRIAVLRDGRVAEEGTWEELTARPDSALNHLLATTPS</sequence>
<dbReference type="InterPro" id="IPR003439">
    <property type="entry name" value="ABC_transporter-like_ATP-bd"/>
</dbReference>
<dbReference type="InterPro" id="IPR002016">
    <property type="entry name" value="Haem_peroxidase"/>
</dbReference>
<reference evidence="11 12" key="1">
    <citation type="submission" date="2020-03" db="EMBL/GenBank/DDBJ databases">
        <title>WGS of actinomycetes isolated from Thailand.</title>
        <authorList>
            <person name="Thawai C."/>
        </authorList>
    </citation>
    <scope>NUCLEOTIDE SEQUENCE [LARGE SCALE GENOMIC DNA]</scope>
    <source>
        <strain evidence="11 12">PLAI 1-29</strain>
    </source>
</reference>
<dbReference type="GO" id="GO:0005524">
    <property type="term" value="F:ATP binding"/>
    <property type="evidence" value="ECO:0007669"/>
    <property type="project" value="UniProtKB-KW"/>
</dbReference>
<organism evidence="11 12">
    <name type="scientific">Streptomyces zingiberis</name>
    <dbReference type="NCBI Taxonomy" id="2053010"/>
    <lineage>
        <taxon>Bacteria</taxon>
        <taxon>Bacillati</taxon>
        <taxon>Actinomycetota</taxon>
        <taxon>Actinomycetes</taxon>
        <taxon>Kitasatosporales</taxon>
        <taxon>Streptomycetaceae</taxon>
        <taxon>Streptomyces</taxon>
    </lineage>
</organism>
<keyword evidence="2" id="KW-0812">Transmembrane</keyword>
<dbReference type="EMBL" id="JAATEN010000022">
    <property type="protein sequence ID" value="NJQ03196.1"/>
    <property type="molecule type" value="Genomic_DNA"/>
</dbReference>
<evidence type="ECO:0000313" key="11">
    <source>
        <dbReference type="EMBL" id="NJQ03196.1"/>
    </source>
</evidence>
<dbReference type="PANTHER" id="PTHR43394:SF1">
    <property type="entry name" value="ATP-BINDING CASSETTE SUB-FAMILY B MEMBER 10, MITOCHONDRIAL"/>
    <property type="match status" value="1"/>
</dbReference>
<dbReference type="SUPFAM" id="SSF90123">
    <property type="entry name" value="ABC transporter transmembrane region"/>
    <property type="match status" value="1"/>
</dbReference>
<evidence type="ECO:0000256" key="5">
    <source>
        <dbReference type="ARBA" id="ARBA00022989"/>
    </source>
</evidence>
<dbReference type="Pfam" id="PF00664">
    <property type="entry name" value="ABC_membrane"/>
    <property type="match status" value="1"/>
</dbReference>
<dbReference type="Gene3D" id="3.40.50.300">
    <property type="entry name" value="P-loop containing nucleotide triphosphate hydrolases"/>
    <property type="match status" value="1"/>
</dbReference>
<evidence type="ECO:0000256" key="2">
    <source>
        <dbReference type="ARBA" id="ARBA00022692"/>
    </source>
</evidence>
<dbReference type="PROSITE" id="PS50929">
    <property type="entry name" value="ABC_TM1F"/>
    <property type="match status" value="1"/>
</dbReference>
<dbReference type="InterPro" id="IPR036640">
    <property type="entry name" value="ABC1_TM_sf"/>
</dbReference>
<evidence type="ECO:0000259" key="8">
    <source>
        <dbReference type="PROSITE" id="PS50873"/>
    </source>
</evidence>
<dbReference type="Gene3D" id="1.20.1560.10">
    <property type="entry name" value="ABC transporter type 1, transmembrane domain"/>
    <property type="match status" value="1"/>
</dbReference>
<evidence type="ECO:0000256" key="4">
    <source>
        <dbReference type="ARBA" id="ARBA00022840"/>
    </source>
</evidence>
<feature type="domain" description="Plant heme peroxidase family profile" evidence="8">
    <location>
        <begin position="205"/>
        <end position="578"/>
    </location>
</feature>
<comment type="subcellular location">
    <subcellularLocation>
        <location evidence="1">Cell membrane</location>
        <topology evidence="1">Multi-pass membrane protein</topology>
    </subcellularLocation>
</comment>
<dbReference type="InterPro" id="IPR003593">
    <property type="entry name" value="AAA+_ATPase"/>
</dbReference>
<feature type="region of interest" description="Disordered" evidence="7">
    <location>
        <begin position="1"/>
        <end position="42"/>
    </location>
</feature>
<evidence type="ECO:0000259" key="10">
    <source>
        <dbReference type="PROSITE" id="PS50929"/>
    </source>
</evidence>
<dbReference type="InterPro" id="IPR027417">
    <property type="entry name" value="P-loop_NTPase"/>
</dbReference>